<dbReference type="AlphaFoldDB" id="A0A8J2PIJ0"/>
<dbReference type="EMBL" id="CAJVCH010528476">
    <property type="protein sequence ID" value="CAG7823124.1"/>
    <property type="molecule type" value="Genomic_DNA"/>
</dbReference>
<reference evidence="1" key="1">
    <citation type="submission" date="2021-06" db="EMBL/GenBank/DDBJ databases">
        <authorList>
            <person name="Hodson N. C."/>
            <person name="Mongue J. A."/>
            <person name="Jaron S. K."/>
        </authorList>
    </citation>
    <scope>NUCLEOTIDE SEQUENCE</scope>
</reference>
<proteinExistence type="predicted"/>
<name>A0A8J2PIJ0_9HEXA</name>
<gene>
    <name evidence="1" type="ORF">AFUS01_LOCUS33359</name>
</gene>
<comment type="caution">
    <text evidence="1">The sequence shown here is derived from an EMBL/GenBank/DDBJ whole genome shotgun (WGS) entry which is preliminary data.</text>
</comment>
<dbReference type="Proteomes" id="UP000708208">
    <property type="component" value="Unassembled WGS sequence"/>
</dbReference>
<sequence length="115" mass="13040">MSDKVEVRGADDSHVEVQARHLLDVTFKYTWKIENYFKIVEQGLSIDSPTFHVNVNGMKTEWSMALRFWTNEDGRNLTNPVVVCLNLVSSSPGIDTGESENVQVFIHTSIHTCKV</sequence>
<evidence type="ECO:0000313" key="2">
    <source>
        <dbReference type="Proteomes" id="UP000708208"/>
    </source>
</evidence>
<keyword evidence="2" id="KW-1185">Reference proteome</keyword>
<dbReference type="OrthoDB" id="6359816at2759"/>
<protein>
    <submittedName>
        <fullName evidence="1">Uncharacterized protein</fullName>
    </submittedName>
</protein>
<organism evidence="1 2">
    <name type="scientific">Allacma fusca</name>
    <dbReference type="NCBI Taxonomy" id="39272"/>
    <lineage>
        <taxon>Eukaryota</taxon>
        <taxon>Metazoa</taxon>
        <taxon>Ecdysozoa</taxon>
        <taxon>Arthropoda</taxon>
        <taxon>Hexapoda</taxon>
        <taxon>Collembola</taxon>
        <taxon>Symphypleona</taxon>
        <taxon>Sminthuridae</taxon>
        <taxon>Allacma</taxon>
    </lineage>
</organism>
<evidence type="ECO:0000313" key="1">
    <source>
        <dbReference type="EMBL" id="CAG7823124.1"/>
    </source>
</evidence>
<accession>A0A8J2PIJ0</accession>